<evidence type="ECO:0000313" key="2">
    <source>
        <dbReference type="Proteomes" id="UP000886998"/>
    </source>
</evidence>
<dbReference type="AlphaFoldDB" id="A0A8X6XN05"/>
<gene>
    <name evidence="1" type="ORF">TNIN_296791</name>
</gene>
<comment type="caution">
    <text evidence="1">The sequence shown here is derived from an EMBL/GenBank/DDBJ whole genome shotgun (WGS) entry which is preliminary data.</text>
</comment>
<dbReference type="Proteomes" id="UP000886998">
    <property type="component" value="Unassembled WGS sequence"/>
</dbReference>
<proteinExistence type="predicted"/>
<dbReference type="EMBL" id="BMAV01011246">
    <property type="protein sequence ID" value="GFY56978.1"/>
    <property type="molecule type" value="Genomic_DNA"/>
</dbReference>
<protein>
    <submittedName>
        <fullName evidence="1">Uncharacterized protein</fullName>
    </submittedName>
</protein>
<sequence length="74" mass="8366">MGRKCRLSVVRQCDGNFDVQHIIVDIGGHQRRQIDHCCKATRVFIVRMGRPPEGTCSCEGRSLFEGRHARSSPL</sequence>
<reference evidence="1" key="1">
    <citation type="submission" date="2020-08" db="EMBL/GenBank/DDBJ databases">
        <title>Multicomponent nature underlies the extraordinary mechanical properties of spider dragline silk.</title>
        <authorList>
            <person name="Kono N."/>
            <person name="Nakamura H."/>
            <person name="Mori M."/>
            <person name="Yoshida Y."/>
            <person name="Ohtoshi R."/>
            <person name="Malay A.D."/>
            <person name="Moran D.A.P."/>
            <person name="Tomita M."/>
            <person name="Numata K."/>
            <person name="Arakawa K."/>
        </authorList>
    </citation>
    <scope>NUCLEOTIDE SEQUENCE</scope>
</reference>
<keyword evidence="2" id="KW-1185">Reference proteome</keyword>
<name>A0A8X6XN05_9ARAC</name>
<organism evidence="1 2">
    <name type="scientific">Trichonephila inaurata madagascariensis</name>
    <dbReference type="NCBI Taxonomy" id="2747483"/>
    <lineage>
        <taxon>Eukaryota</taxon>
        <taxon>Metazoa</taxon>
        <taxon>Ecdysozoa</taxon>
        <taxon>Arthropoda</taxon>
        <taxon>Chelicerata</taxon>
        <taxon>Arachnida</taxon>
        <taxon>Araneae</taxon>
        <taxon>Araneomorphae</taxon>
        <taxon>Entelegynae</taxon>
        <taxon>Araneoidea</taxon>
        <taxon>Nephilidae</taxon>
        <taxon>Trichonephila</taxon>
        <taxon>Trichonephila inaurata</taxon>
    </lineage>
</organism>
<accession>A0A8X6XN05</accession>
<evidence type="ECO:0000313" key="1">
    <source>
        <dbReference type="EMBL" id="GFY56978.1"/>
    </source>
</evidence>